<dbReference type="Pfam" id="PF02181">
    <property type="entry name" value="FH2"/>
    <property type="match status" value="1"/>
</dbReference>
<dbReference type="SMART" id="SM00498">
    <property type="entry name" value="FH2"/>
    <property type="match status" value="1"/>
</dbReference>
<feature type="compositionally biased region" description="Basic and acidic residues" evidence="1">
    <location>
        <begin position="617"/>
        <end position="641"/>
    </location>
</feature>
<feature type="region of interest" description="Disordered" evidence="1">
    <location>
        <begin position="515"/>
        <end position="578"/>
    </location>
</feature>
<dbReference type="PANTHER" id="PTHR45725">
    <property type="entry name" value="FORMIN HOMOLOGY 2 FAMILY MEMBER"/>
    <property type="match status" value="1"/>
</dbReference>
<feature type="non-terminal residue" evidence="3">
    <location>
        <position position="1"/>
    </location>
</feature>
<dbReference type="InterPro" id="IPR042201">
    <property type="entry name" value="FH2_Formin_sf"/>
</dbReference>
<name>A0ABP0JMJ4_9DINO</name>
<feature type="compositionally biased region" description="Basic residues" evidence="1">
    <location>
        <begin position="659"/>
        <end position="668"/>
    </location>
</feature>
<dbReference type="PROSITE" id="PS51444">
    <property type="entry name" value="FH2"/>
    <property type="match status" value="1"/>
</dbReference>
<evidence type="ECO:0000259" key="2">
    <source>
        <dbReference type="PROSITE" id="PS51444"/>
    </source>
</evidence>
<reference evidence="3 4" key="1">
    <citation type="submission" date="2024-02" db="EMBL/GenBank/DDBJ databases">
        <authorList>
            <person name="Chen Y."/>
            <person name="Shah S."/>
            <person name="Dougan E. K."/>
            <person name="Thang M."/>
            <person name="Chan C."/>
        </authorList>
    </citation>
    <scope>NUCLEOTIDE SEQUENCE [LARGE SCALE GENOMIC DNA]</scope>
</reference>
<evidence type="ECO:0000313" key="3">
    <source>
        <dbReference type="EMBL" id="CAK9015632.1"/>
    </source>
</evidence>
<organism evidence="3 4">
    <name type="scientific">Durusdinium trenchii</name>
    <dbReference type="NCBI Taxonomy" id="1381693"/>
    <lineage>
        <taxon>Eukaryota</taxon>
        <taxon>Sar</taxon>
        <taxon>Alveolata</taxon>
        <taxon>Dinophyceae</taxon>
        <taxon>Suessiales</taxon>
        <taxon>Symbiodiniaceae</taxon>
        <taxon>Durusdinium</taxon>
    </lineage>
</organism>
<dbReference type="Gene3D" id="1.20.58.2220">
    <property type="entry name" value="Formin, FH2 domain"/>
    <property type="match status" value="1"/>
</dbReference>
<feature type="region of interest" description="Disordered" evidence="1">
    <location>
        <begin position="712"/>
        <end position="735"/>
    </location>
</feature>
<keyword evidence="4" id="KW-1185">Reference proteome</keyword>
<dbReference type="Proteomes" id="UP001642464">
    <property type="component" value="Unassembled WGS sequence"/>
</dbReference>
<feature type="compositionally biased region" description="Low complexity" evidence="1">
    <location>
        <begin position="405"/>
        <end position="424"/>
    </location>
</feature>
<dbReference type="SMART" id="SM00028">
    <property type="entry name" value="TPR"/>
    <property type="match status" value="4"/>
</dbReference>
<feature type="compositionally biased region" description="Low complexity" evidence="1">
    <location>
        <begin position="468"/>
        <end position="485"/>
    </location>
</feature>
<evidence type="ECO:0000256" key="1">
    <source>
        <dbReference type="SAM" id="MobiDB-lite"/>
    </source>
</evidence>
<gene>
    <name evidence="3" type="ORF">SCF082_LOCUS12843</name>
</gene>
<feature type="region of interest" description="Disordered" evidence="1">
    <location>
        <begin position="353"/>
        <end position="429"/>
    </location>
</feature>
<feature type="compositionally biased region" description="Gly residues" evidence="1">
    <location>
        <begin position="540"/>
        <end position="569"/>
    </location>
</feature>
<protein>
    <submittedName>
        <fullName evidence="3">Delta 2-interacting protein 1</fullName>
    </submittedName>
</protein>
<proteinExistence type="predicted"/>
<dbReference type="InterPro" id="IPR011990">
    <property type="entry name" value="TPR-like_helical_dom_sf"/>
</dbReference>
<dbReference type="Gene3D" id="1.25.40.10">
    <property type="entry name" value="Tetratricopeptide repeat domain"/>
    <property type="match status" value="1"/>
</dbReference>
<feature type="domain" description="FH2" evidence="2">
    <location>
        <begin position="663"/>
        <end position="999"/>
    </location>
</feature>
<sequence>DGGSWRAEKRGGWLDEKEALNVLDADSTIVECSEYMLLTRAYLKLGDDAEGRFYLNQAAKLVRAEPYEDAATNAALFSMLAELYMLDHNFQTAKALYYTYMRRIEALYGTSHIATSDCYNVLAAFFTHRGEYGTALEYCTKALIIRMEQLGENHAVTADSHFNMGLLYRLHGRPKDAKREFSIARDIRKTLFGPAGLEVAEVELSLGFTEFQLGNLQAAHRLCERVQVVRQSALGRRHPDTLEAVNMLDTVRVAQGMPKTGDDIALPPQQRLGRDEGIGIDDLPVPRFDQFLLQRSLSRMDRRGGQGSGAFGSRVLQAARSQGALSAFEIRDRFGSRFPEQVDLLLQQLDEADLEQRYPPSPARLRGASHDDGRAGGFESKFPDVDSSAGMSSNRNTVAAERSVFRSAAGSSRASAARESSNSAERPRRFLHLGGSLGDVDGKTDELSYPFPVSPLVAGTDRARKHLSGASSNTGGSTVAGSSTGDFSHGPSERERPGDPIESWRYTMDVKQAQLRSSSSTFGGGSNKPAQGHDDRDGRGPGNGVGSSGGTGVGKAGSGGRNASGGGSSSGQIVGDPALGNRRSKVVALSGEELWKAFDVEVFCGFALFPTLLERKKREDEAKERERARQDAAKNPKKGNDAAKPNPAKLQIEQQEAGKKRKKKKPRGPKSDTKRVHWDVLEDTEGTIWDSGVDSSDIEISEVFGDLKDEFSSKQPDKALGEKKASSGSTKREEVVLVPDPKRRQNMSIFVKTLMKGGRSLAVVGDALRSMDMSNFGTVALDSLDEFLPQGDETDAVQAFVDGGGDVSLLGPAEAFVHTLADVPRLRQRIKTLAVLAEFDELAQDVRSRALLIERTCSHIQDSSRFARLLSIILKVGNELNKGTQKEDAQGVRLSSLVKLSQTKSNQNTTLLEYIVRHLEDKEPRVLDIADDFPDLADASRCSMQLLTSDLAKLKSGFALVENACQGAVKADDDPDFVKAVEPFLQRARPVVGGIEEDF</sequence>
<dbReference type="EMBL" id="CAXAMM010007879">
    <property type="protein sequence ID" value="CAK9015632.1"/>
    <property type="molecule type" value="Genomic_DNA"/>
</dbReference>
<dbReference type="Pfam" id="PF13424">
    <property type="entry name" value="TPR_12"/>
    <property type="match status" value="1"/>
</dbReference>
<dbReference type="SUPFAM" id="SSF48452">
    <property type="entry name" value="TPR-like"/>
    <property type="match status" value="2"/>
</dbReference>
<comment type="caution">
    <text evidence="3">The sequence shown here is derived from an EMBL/GenBank/DDBJ whole genome shotgun (WGS) entry which is preliminary data.</text>
</comment>
<dbReference type="SUPFAM" id="SSF101447">
    <property type="entry name" value="Formin homology 2 domain (FH2 domain)"/>
    <property type="match status" value="1"/>
</dbReference>
<dbReference type="InterPro" id="IPR015425">
    <property type="entry name" value="FH2_Formin"/>
</dbReference>
<dbReference type="InterPro" id="IPR051425">
    <property type="entry name" value="Formin_Homology"/>
</dbReference>
<dbReference type="InterPro" id="IPR019734">
    <property type="entry name" value="TPR_rpt"/>
</dbReference>
<feature type="region of interest" description="Disordered" evidence="1">
    <location>
        <begin position="617"/>
        <end position="677"/>
    </location>
</feature>
<accession>A0ABP0JMJ4</accession>
<feature type="non-terminal residue" evidence="3">
    <location>
        <position position="999"/>
    </location>
</feature>
<evidence type="ECO:0000313" key="4">
    <source>
        <dbReference type="Proteomes" id="UP001642464"/>
    </source>
</evidence>
<dbReference type="PANTHER" id="PTHR45725:SF1">
    <property type="entry name" value="DISHEVELLED ASSOCIATED ACTIVATOR OF MORPHOGENESIS, ISOFORM D"/>
    <property type="match status" value="1"/>
</dbReference>
<feature type="region of interest" description="Disordered" evidence="1">
    <location>
        <begin position="466"/>
        <end position="502"/>
    </location>
</feature>
<dbReference type="Pfam" id="PF13374">
    <property type="entry name" value="TPR_10"/>
    <property type="match status" value="1"/>
</dbReference>